<protein>
    <recommendedName>
        <fullName evidence="3">Amidohydrolase</fullName>
    </recommendedName>
</protein>
<dbReference type="EMBL" id="CAJOBD010003605">
    <property type="protein sequence ID" value="CAF3957470.1"/>
    <property type="molecule type" value="Genomic_DNA"/>
</dbReference>
<gene>
    <name evidence="1" type="ORF">JBS370_LOCUS23893</name>
</gene>
<feature type="non-terminal residue" evidence="1">
    <location>
        <position position="1"/>
    </location>
</feature>
<dbReference type="Pfam" id="PF01546">
    <property type="entry name" value="Peptidase_M20"/>
    <property type="match status" value="1"/>
</dbReference>
<reference evidence="1" key="1">
    <citation type="submission" date="2021-02" db="EMBL/GenBank/DDBJ databases">
        <authorList>
            <person name="Nowell W R."/>
        </authorList>
    </citation>
    <scope>NUCLEOTIDE SEQUENCE</scope>
</reference>
<proteinExistence type="predicted"/>
<dbReference type="PANTHER" id="PTHR11014:SF63">
    <property type="entry name" value="METALLOPEPTIDASE, PUTATIVE (AFU_ORTHOLOGUE AFUA_6G09600)-RELATED"/>
    <property type="match status" value="1"/>
</dbReference>
<dbReference type="Gene3D" id="3.40.630.10">
    <property type="entry name" value="Zn peptidases"/>
    <property type="match status" value="1"/>
</dbReference>
<dbReference type="SUPFAM" id="SSF53187">
    <property type="entry name" value="Zn-dependent exopeptidases"/>
    <property type="match status" value="1"/>
</dbReference>
<sequence>NVMPSEIRIGGTSRSFTKEVRNLIERRMKELANGLAQTYGCTAQVDYNQFGTPLVNHDEQTSRAIKAAELTVGKENVDGNMKPLTAGEDFAYFLEEKPGAYMNIGNGMDGGSLHSSTYIFNDECIPFGVGYWISLVQQELKA</sequence>
<dbReference type="InterPro" id="IPR002933">
    <property type="entry name" value="Peptidase_M20"/>
</dbReference>
<organism evidence="1 2">
    <name type="scientific">Rotaria sordida</name>
    <dbReference type="NCBI Taxonomy" id="392033"/>
    <lineage>
        <taxon>Eukaryota</taxon>
        <taxon>Metazoa</taxon>
        <taxon>Spiralia</taxon>
        <taxon>Gnathifera</taxon>
        <taxon>Rotifera</taxon>
        <taxon>Eurotatoria</taxon>
        <taxon>Bdelloidea</taxon>
        <taxon>Philodinida</taxon>
        <taxon>Philodinidae</taxon>
        <taxon>Rotaria</taxon>
    </lineage>
</organism>
<accession>A0A819L989</accession>
<dbReference type="GO" id="GO:0016787">
    <property type="term" value="F:hydrolase activity"/>
    <property type="evidence" value="ECO:0007669"/>
    <property type="project" value="InterPro"/>
</dbReference>
<comment type="caution">
    <text evidence="1">The sequence shown here is derived from an EMBL/GenBank/DDBJ whole genome shotgun (WGS) entry which is preliminary data.</text>
</comment>
<dbReference type="SUPFAM" id="SSF55031">
    <property type="entry name" value="Bacterial exopeptidase dimerisation domain"/>
    <property type="match status" value="1"/>
</dbReference>
<dbReference type="Proteomes" id="UP000663836">
    <property type="component" value="Unassembled WGS sequence"/>
</dbReference>
<dbReference type="PANTHER" id="PTHR11014">
    <property type="entry name" value="PEPTIDASE M20 FAMILY MEMBER"/>
    <property type="match status" value="1"/>
</dbReference>
<dbReference type="InterPro" id="IPR036264">
    <property type="entry name" value="Bact_exopeptidase_dim_dom"/>
</dbReference>
<evidence type="ECO:0000313" key="1">
    <source>
        <dbReference type="EMBL" id="CAF3957470.1"/>
    </source>
</evidence>
<name>A0A819L989_9BILA</name>
<dbReference type="InterPro" id="IPR017439">
    <property type="entry name" value="Amidohydrolase"/>
</dbReference>
<dbReference type="AlphaFoldDB" id="A0A819L989"/>
<evidence type="ECO:0008006" key="3">
    <source>
        <dbReference type="Google" id="ProtNLM"/>
    </source>
</evidence>
<evidence type="ECO:0000313" key="2">
    <source>
        <dbReference type="Proteomes" id="UP000663836"/>
    </source>
</evidence>
<dbReference type="Gene3D" id="3.30.70.360">
    <property type="match status" value="1"/>
</dbReference>